<dbReference type="GeneID" id="19274982"/>
<dbReference type="KEGG" id="pfy:PFICI_09969"/>
<reference evidence="3" key="1">
    <citation type="journal article" date="2015" name="BMC Genomics">
        <title>Genomic and transcriptomic analysis of the endophytic fungus Pestalotiopsis fici reveals its lifestyle and high potential for synthesis of natural products.</title>
        <authorList>
            <person name="Wang X."/>
            <person name="Zhang X."/>
            <person name="Liu L."/>
            <person name="Xiang M."/>
            <person name="Wang W."/>
            <person name="Sun X."/>
            <person name="Che Y."/>
            <person name="Guo L."/>
            <person name="Liu G."/>
            <person name="Guo L."/>
            <person name="Wang C."/>
            <person name="Yin W.B."/>
            <person name="Stadler M."/>
            <person name="Zhang X."/>
            <person name="Liu X."/>
        </authorList>
    </citation>
    <scope>NUCLEOTIDE SEQUENCE [LARGE SCALE GENOMIC DNA]</scope>
    <source>
        <strain evidence="3">W106-1 / CGMCC3.15140</strain>
    </source>
</reference>
<dbReference type="InterPro" id="IPR002347">
    <property type="entry name" value="SDR_fam"/>
</dbReference>
<keyword evidence="1" id="KW-0560">Oxidoreductase</keyword>
<dbReference type="InParanoid" id="W3WXP8"/>
<dbReference type="eggNOG" id="KOG1208">
    <property type="taxonomic scope" value="Eukaryota"/>
</dbReference>
<dbReference type="RefSeq" id="XP_007836741.1">
    <property type="nucleotide sequence ID" value="XM_007838550.1"/>
</dbReference>
<organism evidence="2 3">
    <name type="scientific">Pestalotiopsis fici (strain W106-1 / CGMCC3.15140)</name>
    <dbReference type="NCBI Taxonomy" id="1229662"/>
    <lineage>
        <taxon>Eukaryota</taxon>
        <taxon>Fungi</taxon>
        <taxon>Dikarya</taxon>
        <taxon>Ascomycota</taxon>
        <taxon>Pezizomycotina</taxon>
        <taxon>Sordariomycetes</taxon>
        <taxon>Xylariomycetidae</taxon>
        <taxon>Amphisphaeriales</taxon>
        <taxon>Sporocadaceae</taxon>
        <taxon>Pestalotiopsis</taxon>
    </lineage>
</organism>
<dbReference type="SUPFAM" id="SSF51735">
    <property type="entry name" value="NAD(P)-binding Rossmann-fold domains"/>
    <property type="match status" value="1"/>
</dbReference>
<dbReference type="STRING" id="1229662.W3WXP8"/>
<dbReference type="PRINTS" id="PR00081">
    <property type="entry name" value="GDHRDH"/>
</dbReference>
<proteinExistence type="predicted"/>
<dbReference type="HOGENOM" id="CLU_010194_44_4_1"/>
<evidence type="ECO:0000313" key="2">
    <source>
        <dbReference type="EMBL" id="ETS77907.1"/>
    </source>
</evidence>
<dbReference type="OrthoDB" id="191139at2759"/>
<dbReference type="InterPro" id="IPR036291">
    <property type="entry name" value="NAD(P)-bd_dom_sf"/>
</dbReference>
<gene>
    <name evidence="2" type="ORF">PFICI_09969</name>
</gene>
<evidence type="ECO:0000256" key="1">
    <source>
        <dbReference type="ARBA" id="ARBA00023002"/>
    </source>
</evidence>
<name>W3WXP8_PESFW</name>
<dbReference type="Pfam" id="PF00106">
    <property type="entry name" value="adh_short"/>
    <property type="match status" value="1"/>
</dbReference>
<keyword evidence="3" id="KW-1185">Reference proteome</keyword>
<sequence>METNFDITPEKRASFLSFFKRQLFRQTAVLTRDEVNLAGQTVIVTGSNTGIGFECSCQLMDLGVSRLILAVRSTSKGEAARNILLSKRVADEQIVEVWQLDLSSYDSITKFAQRLKPLKCLDIFVHNAGLNKRSFQLNNETGHEECMQTNYLSLALLTILVLPIMQEKRSLKGPGRILLVSSETAAWAPFKERESAPLLAAFDKADNFDGTQRYWNSKLLGQLFLSELAKRIPSSVAVVNAPNPGLCYGSSLTSEWNGSVLGYIYNAAVRAIGRSTSVGAQALTDAAVRHGTESHGHYIEDGKLQPMAPLVYTEEGSRIAKRLWNETMESLAFAQVAEIVQHLSH</sequence>
<dbReference type="OMA" id="NEKTGHE"/>
<dbReference type="Proteomes" id="UP000030651">
    <property type="component" value="Unassembled WGS sequence"/>
</dbReference>
<dbReference type="EMBL" id="KI912115">
    <property type="protein sequence ID" value="ETS77907.1"/>
    <property type="molecule type" value="Genomic_DNA"/>
</dbReference>
<evidence type="ECO:0000313" key="3">
    <source>
        <dbReference type="Proteomes" id="UP000030651"/>
    </source>
</evidence>
<dbReference type="PANTHER" id="PTHR43157">
    <property type="entry name" value="PHOSPHATIDYLINOSITOL-GLYCAN BIOSYNTHESIS CLASS F PROTEIN-RELATED"/>
    <property type="match status" value="1"/>
</dbReference>
<dbReference type="Gene3D" id="3.40.50.720">
    <property type="entry name" value="NAD(P)-binding Rossmann-like Domain"/>
    <property type="match status" value="1"/>
</dbReference>
<dbReference type="PANTHER" id="PTHR43157:SF31">
    <property type="entry name" value="PHOSPHATIDYLINOSITOL-GLYCAN BIOSYNTHESIS CLASS F PROTEIN"/>
    <property type="match status" value="1"/>
</dbReference>
<protein>
    <submittedName>
        <fullName evidence="2">Uncharacterized protein</fullName>
    </submittedName>
</protein>
<dbReference type="GO" id="GO:0016491">
    <property type="term" value="F:oxidoreductase activity"/>
    <property type="evidence" value="ECO:0007669"/>
    <property type="project" value="UniProtKB-KW"/>
</dbReference>
<accession>W3WXP8</accession>
<dbReference type="AlphaFoldDB" id="W3WXP8"/>